<gene>
    <name evidence="3" type="primary">tmem71</name>
</gene>
<evidence type="ECO:0000313" key="3">
    <source>
        <dbReference type="RefSeq" id="XP_030631835.1"/>
    </source>
</evidence>
<protein>
    <submittedName>
        <fullName evidence="3">Transmembrane protein 71</fullName>
    </submittedName>
</protein>
<dbReference type="PANTHER" id="PTHR35255:SF1">
    <property type="entry name" value="TRANSMEMBRANE PROTEIN 71"/>
    <property type="match status" value="1"/>
</dbReference>
<dbReference type="RefSeq" id="XP_030631835.1">
    <property type="nucleotide sequence ID" value="XM_030775975.1"/>
</dbReference>
<dbReference type="Proteomes" id="UP000504632">
    <property type="component" value="Chromosome 5"/>
</dbReference>
<keyword evidence="2" id="KW-1185">Reference proteome</keyword>
<keyword evidence="1" id="KW-0472">Membrane</keyword>
<feature type="transmembrane region" description="Helical" evidence="1">
    <location>
        <begin position="249"/>
        <end position="267"/>
    </location>
</feature>
<sequence length="288" mass="31785">MALFFRGAVTSSPIKSKDPSPDQSFSSLDISFLSDSSYECCSTNPLTGSVCVCRRSPRLLANGYYVLTEDSITTDNQGNVTLTADKTNISYKENIVRIFRRRRKGKRSLASLLCDVSQSCQSWLEGSVFGRQDSAPSRETSAWLNLTHVPESEATFSFSYDYTEREVPHDKMAAMTQIEESYSEACLSHEQFSQSLGGLLDVPPPSICLHNSYTPPTDTPPDGVLVKAFLLFILTLCLCTAIFSRWLMGGVAMAMALVFVVSSLRATKAGTTVRWSKAKTEDITSRNE</sequence>
<dbReference type="Pfam" id="PF15121">
    <property type="entry name" value="TMEM71"/>
    <property type="match status" value="1"/>
</dbReference>
<accession>A0A6J2VFY1</accession>
<name>A0A6J2VFY1_CHACN</name>
<dbReference type="AlphaFoldDB" id="A0A6J2VFY1"/>
<evidence type="ECO:0000313" key="2">
    <source>
        <dbReference type="Proteomes" id="UP000504632"/>
    </source>
</evidence>
<dbReference type="CTD" id="137835"/>
<evidence type="ECO:0000256" key="1">
    <source>
        <dbReference type="SAM" id="Phobius"/>
    </source>
</evidence>
<keyword evidence="1 3" id="KW-0812">Transmembrane</keyword>
<dbReference type="InterPro" id="IPR027975">
    <property type="entry name" value="TMEM71"/>
</dbReference>
<dbReference type="PANTHER" id="PTHR35255">
    <property type="entry name" value="TRANSMEMBRANE PROTEIN 71"/>
    <property type="match status" value="1"/>
</dbReference>
<proteinExistence type="predicted"/>
<dbReference type="GeneID" id="115813333"/>
<dbReference type="InParanoid" id="A0A6J2VFY1"/>
<organism evidence="2 3">
    <name type="scientific">Chanos chanos</name>
    <name type="common">Milkfish</name>
    <name type="synonym">Mugil chanos</name>
    <dbReference type="NCBI Taxonomy" id="29144"/>
    <lineage>
        <taxon>Eukaryota</taxon>
        <taxon>Metazoa</taxon>
        <taxon>Chordata</taxon>
        <taxon>Craniata</taxon>
        <taxon>Vertebrata</taxon>
        <taxon>Euteleostomi</taxon>
        <taxon>Actinopterygii</taxon>
        <taxon>Neopterygii</taxon>
        <taxon>Teleostei</taxon>
        <taxon>Ostariophysi</taxon>
        <taxon>Gonorynchiformes</taxon>
        <taxon>Chanidae</taxon>
        <taxon>Chanos</taxon>
    </lineage>
</organism>
<dbReference type="OrthoDB" id="8961338at2759"/>
<dbReference type="FunCoup" id="A0A6J2VFY1">
    <property type="interactions" value="90"/>
</dbReference>
<keyword evidence="1" id="KW-1133">Transmembrane helix</keyword>
<reference evidence="3" key="1">
    <citation type="submission" date="2025-08" db="UniProtKB">
        <authorList>
            <consortium name="RefSeq"/>
        </authorList>
    </citation>
    <scope>IDENTIFICATION</scope>
</reference>